<sequence>MPTRRVASVHKIRRIVWESRSITNLNFRVADNVALDSARTIWETVSADGGHGTIDNLFILRGKDEAMKLIQDKIRRLRGWLDHVDGQIAHLESDVKKLEELLDSGGPHLPPSHETVRLDGPVAFIDIDQVGDHEVIEEHISDIQSRYSIASPGYPEPSNGYHSEEQHQMRERADQRALARSSRPFGPGFLDTSMYPGDGPGFDDEDEEDDADGASSDDEDDGEASPEDDGAGAPTEDGDRDRGA</sequence>
<feature type="region of interest" description="Disordered" evidence="1">
    <location>
        <begin position="148"/>
        <end position="244"/>
    </location>
</feature>
<protein>
    <submittedName>
        <fullName evidence="2">Uncharacterized protein</fullName>
    </submittedName>
</protein>
<proteinExistence type="predicted"/>
<dbReference type="AlphaFoldDB" id="J3M2M1"/>
<name>J3M2M1_ORYBR</name>
<dbReference type="Gramene" id="OB04G36460.1">
    <property type="protein sequence ID" value="OB04G36460.1"/>
    <property type="gene ID" value="OB04G36460"/>
</dbReference>
<dbReference type="Proteomes" id="UP000006038">
    <property type="component" value="Chromosome 4"/>
</dbReference>
<accession>J3M2M1</accession>
<keyword evidence="3" id="KW-1185">Reference proteome</keyword>
<reference evidence="2" key="2">
    <citation type="submission" date="2013-04" db="UniProtKB">
        <authorList>
            <consortium name="EnsemblPlants"/>
        </authorList>
    </citation>
    <scope>IDENTIFICATION</scope>
</reference>
<organism evidence="2">
    <name type="scientific">Oryza brachyantha</name>
    <name type="common">malo sina</name>
    <dbReference type="NCBI Taxonomy" id="4533"/>
    <lineage>
        <taxon>Eukaryota</taxon>
        <taxon>Viridiplantae</taxon>
        <taxon>Streptophyta</taxon>
        <taxon>Embryophyta</taxon>
        <taxon>Tracheophyta</taxon>
        <taxon>Spermatophyta</taxon>
        <taxon>Magnoliopsida</taxon>
        <taxon>Liliopsida</taxon>
        <taxon>Poales</taxon>
        <taxon>Poaceae</taxon>
        <taxon>BOP clade</taxon>
        <taxon>Oryzoideae</taxon>
        <taxon>Oryzeae</taxon>
        <taxon>Oryzinae</taxon>
        <taxon>Oryza</taxon>
    </lineage>
</organism>
<evidence type="ECO:0000256" key="1">
    <source>
        <dbReference type="SAM" id="MobiDB-lite"/>
    </source>
</evidence>
<dbReference type="EnsemblPlants" id="OB04G36460.1">
    <property type="protein sequence ID" value="OB04G36460.1"/>
    <property type="gene ID" value="OB04G36460"/>
</dbReference>
<feature type="compositionally biased region" description="Acidic residues" evidence="1">
    <location>
        <begin position="201"/>
        <end position="230"/>
    </location>
</feature>
<evidence type="ECO:0000313" key="2">
    <source>
        <dbReference type="EnsemblPlants" id="OB04G36460.1"/>
    </source>
</evidence>
<dbReference type="OMA" id="HIPARHE"/>
<feature type="compositionally biased region" description="Basic and acidic residues" evidence="1">
    <location>
        <begin position="162"/>
        <end position="177"/>
    </location>
</feature>
<evidence type="ECO:0000313" key="3">
    <source>
        <dbReference type="Proteomes" id="UP000006038"/>
    </source>
</evidence>
<dbReference type="HOGENOM" id="CLU_1139515_0_0_1"/>
<reference evidence="2" key="1">
    <citation type="journal article" date="2013" name="Nat. Commun.">
        <title>Whole-genome sequencing of Oryza brachyantha reveals mechanisms underlying Oryza genome evolution.</title>
        <authorList>
            <person name="Chen J."/>
            <person name="Huang Q."/>
            <person name="Gao D."/>
            <person name="Wang J."/>
            <person name="Lang Y."/>
            <person name="Liu T."/>
            <person name="Li B."/>
            <person name="Bai Z."/>
            <person name="Luis Goicoechea J."/>
            <person name="Liang C."/>
            <person name="Chen C."/>
            <person name="Zhang W."/>
            <person name="Sun S."/>
            <person name="Liao Y."/>
            <person name="Zhang X."/>
            <person name="Yang L."/>
            <person name="Song C."/>
            <person name="Wang M."/>
            <person name="Shi J."/>
            <person name="Liu G."/>
            <person name="Liu J."/>
            <person name="Zhou H."/>
            <person name="Zhou W."/>
            <person name="Yu Q."/>
            <person name="An N."/>
            <person name="Chen Y."/>
            <person name="Cai Q."/>
            <person name="Wang B."/>
            <person name="Liu B."/>
            <person name="Min J."/>
            <person name="Huang Y."/>
            <person name="Wu H."/>
            <person name="Li Z."/>
            <person name="Zhang Y."/>
            <person name="Yin Y."/>
            <person name="Song W."/>
            <person name="Jiang J."/>
            <person name="Jackson S.A."/>
            <person name="Wing R.A."/>
            <person name="Wang J."/>
            <person name="Chen M."/>
        </authorList>
    </citation>
    <scope>NUCLEOTIDE SEQUENCE [LARGE SCALE GENOMIC DNA]</scope>
    <source>
        <strain evidence="2">cv. IRGC 101232</strain>
    </source>
</reference>